<accession>A0A151MT18</accession>
<dbReference type="AlphaFoldDB" id="A0A151MT18"/>
<keyword evidence="2" id="KW-1185">Reference proteome</keyword>
<dbReference type="EMBL" id="AKHW03005127">
    <property type="protein sequence ID" value="KYO27639.1"/>
    <property type="molecule type" value="Genomic_DNA"/>
</dbReference>
<organism evidence="1 2">
    <name type="scientific">Alligator mississippiensis</name>
    <name type="common">American alligator</name>
    <dbReference type="NCBI Taxonomy" id="8496"/>
    <lineage>
        <taxon>Eukaryota</taxon>
        <taxon>Metazoa</taxon>
        <taxon>Chordata</taxon>
        <taxon>Craniata</taxon>
        <taxon>Vertebrata</taxon>
        <taxon>Euteleostomi</taxon>
        <taxon>Archelosauria</taxon>
        <taxon>Archosauria</taxon>
        <taxon>Crocodylia</taxon>
        <taxon>Alligatoridae</taxon>
        <taxon>Alligatorinae</taxon>
        <taxon>Alligator</taxon>
    </lineage>
</organism>
<comment type="caution">
    <text evidence="1">The sequence shown here is derived from an EMBL/GenBank/DDBJ whole genome shotgun (WGS) entry which is preliminary data.</text>
</comment>
<dbReference type="Proteomes" id="UP000050525">
    <property type="component" value="Unassembled WGS sequence"/>
</dbReference>
<reference evidence="1 2" key="1">
    <citation type="journal article" date="2012" name="Genome Biol.">
        <title>Sequencing three crocodilian genomes to illuminate the evolution of archosaurs and amniotes.</title>
        <authorList>
            <person name="St John J.A."/>
            <person name="Braun E.L."/>
            <person name="Isberg S.R."/>
            <person name="Miles L.G."/>
            <person name="Chong A.Y."/>
            <person name="Gongora J."/>
            <person name="Dalzell P."/>
            <person name="Moran C."/>
            <person name="Bed'hom B."/>
            <person name="Abzhanov A."/>
            <person name="Burgess S.C."/>
            <person name="Cooksey A.M."/>
            <person name="Castoe T.A."/>
            <person name="Crawford N.G."/>
            <person name="Densmore L.D."/>
            <person name="Drew J.C."/>
            <person name="Edwards S.V."/>
            <person name="Faircloth B.C."/>
            <person name="Fujita M.K."/>
            <person name="Greenwold M.J."/>
            <person name="Hoffmann F.G."/>
            <person name="Howard J.M."/>
            <person name="Iguchi T."/>
            <person name="Janes D.E."/>
            <person name="Khan S.Y."/>
            <person name="Kohno S."/>
            <person name="de Koning A.J."/>
            <person name="Lance S.L."/>
            <person name="McCarthy F.M."/>
            <person name="McCormack J.E."/>
            <person name="Merchant M.E."/>
            <person name="Peterson D.G."/>
            <person name="Pollock D.D."/>
            <person name="Pourmand N."/>
            <person name="Raney B.J."/>
            <person name="Roessler K.A."/>
            <person name="Sanford J.R."/>
            <person name="Sawyer R.H."/>
            <person name="Schmidt C.J."/>
            <person name="Triplett E.W."/>
            <person name="Tuberville T.D."/>
            <person name="Venegas-Anaya M."/>
            <person name="Howard J.T."/>
            <person name="Jarvis E.D."/>
            <person name="Guillette L.J.Jr."/>
            <person name="Glenn T.C."/>
            <person name="Green R.E."/>
            <person name="Ray D.A."/>
        </authorList>
    </citation>
    <scope>NUCLEOTIDE SEQUENCE [LARGE SCALE GENOMIC DNA]</scope>
    <source>
        <strain evidence="1">KSC_2009_1</strain>
    </source>
</reference>
<evidence type="ECO:0000313" key="2">
    <source>
        <dbReference type="Proteomes" id="UP000050525"/>
    </source>
</evidence>
<proteinExistence type="predicted"/>
<sequence length="100" mass="11643">MDHYDFTPHQHPECLGRRTFYEYNYAGPMKNNWKPNGSTISSEELMLTANRNYEQDTEVFKRAEQHRPNSDVLYTILTPVTSLELFLVYAGVNASERKAP</sequence>
<gene>
    <name evidence="1" type="ORF">Y1Q_0005205</name>
</gene>
<evidence type="ECO:0000313" key="1">
    <source>
        <dbReference type="EMBL" id="KYO27639.1"/>
    </source>
</evidence>
<name>A0A151MT18_ALLMI</name>
<protein>
    <submittedName>
        <fullName evidence="1">Uncharacterized protein</fullName>
    </submittedName>
</protein>